<evidence type="ECO:0000313" key="1">
    <source>
        <dbReference type="EMBL" id="USS45136.1"/>
    </source>
</evidence>
<organism evidence="1 2">
    <name type="scientific">Burkholderia glumae</name>
    <name type="common">Pseudomonas glumae</name>
    <dbReference type="NCBI Taxonomy" id="337"/>
    <lineage>
        <taxon>Bacteria</taxon>
        <taxon>Pseudomonadati</taxon>
        <taxon>Pseudomonadota</taxon>
        <taxon>Betaproteobacteria</taxon>
        <taxon>Burkholderiales</taxon>
        <taxon>Burkholderiaceae</taxon>
        <taxon>Burkholderia</taxon>
    </lineage>
</organism>
<accession>A0ABY5BDN4</accession>
<gene>
    <name evidence="1" type="ORF">NFI99_26465</name>
</gene>
<sequence>MSSSDYLDGMAFAQARARRTQADARATVAEWKAYADDLLAKLRAAEMASLKNGAQLAGRQAQQQELRKALAVLDPTHKLLATLPQIGNAAVCNYLDEHGYDYDVSSGEMTPKAGRRFGV</sequence>
<dbReference type="EMBL" id="CP099587">
    <property type="protein sequence ID" value="USS45136.1"/>
    <property type="molecule type" value="Genomic_DNA"/>
</dbReference>
<keyword evidence="2" id="KW-1185">Reference proteome</keyword>
<evidence type="ECO:0000313" key="2">
    <source>
        <dbReference type="Proteomes" id="UP001056386"/>
    </source>
</evidence>
<dbReference type="Proteomes" id="UP001056386">
    <property type="component" value="Chromosome 1"/>
</dbReference>
<proteinExistence type="predicted"/>
<protein>
    <submittedName>
        <fullName evidence="1">Uncharacterized protein</fullName>
    </submittedName>
</protein>
<name>A0ABY5BDN4_BURGL</name>
<reference evidence="1" key="1">
    <citation type="submission" date="2022-06" db="EMBL/GenBank/DDBJ databases">
        <title>Draft genome sequence of Burkholderia glumae strain GR20004 isolated from rice panicle showing bacterial panicle blight.</title>
        <authorList>
            <person name="Choi S.Y."/>
            <person name="Lee Y.H."/>
        </authorList>
    </citation>
    <scope>NUCLEOTIDE SEQUENCE</scope>
    <source>
        <strain evidence="1">GR20004</strain>
    </source>
</reference>
<dbReference type="RefSeq" id="WP_252836761.1">
    <property type="nucleotide sequence ID" value="NZ_CP099587.1"/>
</dbReference>